<protein>
    <recommendedName>
        <fullName evidence="3">Thioredoxin domain-containing protein</fullName>
    </recommendedName>
</protein>
<name>A0ABQ6K615_9MICO</name>
<evidence type="ECO:0008006" key="3">
    <source>
        <dbReference type="Google" id="ProtNLM"/>
    </source>
</evidence>
<reference evidence="2" key="1">
    <citation type="journal article" date="2019" name="Int. J. Syst. Evol. Microbiol.">
        <title>The Global Catalogue of Microorganisms (GCM) 10K type strain sequencing project: providing services to taxonomists for standard genome sequencing and annotation.</title>
        <authorList>
            <consortium name="The Broad Institute Genomics Platform"/>
            <consortium name="The Broad Institute Genome Sequencing Center for Infectious Disease"/>
            <person name="Wu L."/>
            <person name="Ma J."/>
        </authorList>
    </citation>
    <scope>NUCLEOTIDE SEQUENCE [LARGE SCALE GENOMIC DNA]</scope>
    <source>
        <strain evidence="2">NBRC 108894</strain>
    </source>
</reference>
<comment type="caution">
    <text evidence="1">The sequence shown here is derived from an EMBL/GenBank/DDBJ whole genome shotgun (WGS) entry which is preliminary data.</text>
</comment>
<proteinExistence type="predicted"/>
<keyword evidence="2" id="KW-1185">Reference proteome</keyword>
<dbReference type="Proteomes" id="UP001157034">
    <property type="component" value="Unassembled WGS sequence"/>
</dbReference>
<accession>A0ABQ6K615</accession>
<evidence type="ECO:0000313" key="2">
    <source>
        <dbReference type="Proteomes" id="UP001157034"/>
    </source>
</evidence>
<gene>
    <name evidence="1" type="ORF">GCM10025881_28840</name>
</gene>
<evidence type="ECO:0000313" key="1">
    <source>
        <dbReference type="EMBL" id="GMA96060.1"/>
    </source>
</evidence>
<dbReference type="EMBL" id="BSVB01000001">
    <property type="protein sequence ID" value="GMA96060.1"/>
    <property type="molecule type" value="Genomic_DNA"/>
</dbReference>
<organism evidence="1 2">
    <name type="scientific">Pseudolysinimonas kribbensis</name>
    <dbReference type="NCBI Taxonomy" id="433641"/>
    <lineage>
        <taxon>Bacteria</taxon>
        <taxon>Bacillati</taxon>
        <taxon>Actinomycetota</taxon>
        <taxon>Actinomycetes</taxon>
        <taxon>Micrococcales</taxon>
        <taxon>Microbacteriaceae</taxon>
        <taxon>Pseudolysinimonas</taxon>
    </lineage>
</organism>
<sequence>MLSAQGLALAPDLADGATPSGPALLADAALLLWAVTGEDGYRELAAASIAPAIAESAGRASAYGAALELAARLARPARQLVVVGDEADRAPLAGVARTAVADAVALVTASQAVAFEDAGFELFAGRAPRDGRPAAYWCEQFVCRLPVSDAAELATLLAGSGSSGAAPSG</sequence>